<organism evidence="4 5">
    <name type="scientific">Allochromatium warmingii</name>
    <name type="common">Chromatium warmingii</name>
    <dbReference type="NCBI Taxonomy" id="61595"/>
    <lineage>
        <taxon>Bacteria</taxon>
        <taxon>Pseudomonadati</taxon>
        <taxon>Pseudomonadota</taxon>
        <taxon>Gammaproteobacteria</taxon>
        <taxon>Chromatiales</taxon>
        <taxon>Chromatiaceae</taxon>
        <taxon>Allochromatium</taxon>
    </lineage>
</organism>
<gene>
    <name evidence="4" type="ORF">SAMN05421644_15716</name>
</gene>
<dbReference type="RefSeq" id="WP_091335238.1">
    <property type="nucleotide sequence ID" value="NZ_FNOW01000057.1"/>
</dbReference>
<dbReference type="InterPro" id="IPR051925">
    <property type="entry name" value="RNA-binding_domain"/>
</dbReference>
<accession>A0A1H3JFP0</accession>
<protein>
    <submittedName>
        <fullName evidence="4">RNA-binding protein</fullName>
    </submittedName>
</protein>
<dbReference type="STRING" id="61595.SAMN05421644_15716"/>
<keyword evidence="1 2" id="KW-0694">RNA-binding</keyword>
<dbReference type="PANTHER" id="PTHR40065">
    <property type="entry name" value="RNA-BINDING PROTEIN YHBY"/>
    <property type="match status" value="1"/>
</dbReference>
<dbReference type="PROSITE" id="PS51295">
    <property type="entry name" value="CRM"/>
    <property type="match status" value="1"/>
</dbReference>
<dbReference type="InterPro" id="IPR035920">
    <property type="entry name" value="YhbY-like_sf"/>
</dbReference>
<reference evidence="5" key="1">
    <citation type="submission" date="2016-10" db="EMBL/GenBank/DDBJ databases">
        <authorList>
            <person name="Varghese N."/>
            <person name="Submissions S."/>
        </authorList>
    </citation>
    <scope>NUCLEOTIDE SEQUENCE [LARGE SCALE GENOMIC DNA]</scope>
    <source>
        <strain evidence="5">DSM 173</strain>
    </source>
</reference>
<name>A0A1H3JFP0_ALLWA</name>
<dbReference type="GO" id="GO:0003723">
    <property type="term" value="F:RNA binding"/>
    <property type="evidence" value="ECO:0007669"/>
    <property type="project" value="UniProtKB-UniRule"/>
</dbReference>
<keyword evidence="5" id="KW-1185">Reference proteome</keyword>
<evidence type="ECO:0000256" key="2">
    <source>
        <dbReference type="PROSITE-ProRule" id="PRU00626"/>
    </source>
</evidence>
<dbReference type="Gene3D" id="3.30.110.60">
    <property type="entry name" value="YhbY-like"/>
    <property type="match status" value="1"/>
</dbReference>
<dbReference type="SUPFAM" id="SSF75471">
    <property type="entry name" value="YhbY-like"/>
    <property type="match status" value="1"/>
</dbReference>
<evidence type="ECO:0000259" key="3">
    <source>
        <dbReference type="PROSITE" id="PS51295"/>
    </source>
</evidence>
<dbReference type="PANTHER" id="PTHR40065:SF3">
    <property type="entry name" value="RNA-BINDING PROTEIN YHBY"/>
    <property type="match status" value="1"/>
</dbReference>
<sequence>MPITEKQKRWLKSQVHHLKPVVLVGQYGLTDAVLAEIEIALAHHELLKVRVNAGDRDERDAAIGLICERTGADLISRVGHVAALYRPNPKKREPIVLPRV</sequence>
<dbReference type="NCBIfam" id="TIGR00253">
    <property type="entry name" value="RNA_bind_YhbY"/>
    <property type="match status" value="1"/>
</dbReference>
<proteinExistence type="predicted"/>
<evidence type="ECO:0000313" key="4">
    <source>
        <dbReference type="EMBL" id="SDY38667.1"/>
    </source>
</evidence>
<evidence type="ECO:0000313" key="5">
    <source>
        <dbReference type="Proteomes" id="UP000198672"/>
    </source>
</evidence>
<dbReference type="InterPro" id="IPR017924">
    <property type="entry name" value="RNA-binding_YhbY"/>
</dbReference>
<dbReference type="InterPro" id="IPR001890">
    <property type="entry name" value="RNA-binding_CRM"/>
</dbReference>
<dbReference type="SMART" id="SM01103">
    <property type="entry name" value="CRS1_YhbY"/>
    <property type="match status" value="1"/>
</dbReference>
<dbReference type="EMBL" id="FNOW01000057">
    <property type="protein sequence ID" value="SDY38667.1"/>
    <property type="molecule type" value="Genomic_DNA"/>
</dbReference>
<evidence type="ECO:0000256" key="1">
    <source>
        <dbReference type="ARBA" id="ARBA00022884"/>
    </source>
</evidence>
<dbReference type="Proteomes" id="UP000198672">
    <property type="component" value="Unassembled WGS sequence"/>
</dbReference>
<feature type="domain" description="CRM" evidence="3">
    <location>
        <begin position="1"/>
        <end position="97"/>
    </location>
</feature>
<dbReference type="OrthoDB" id="9797519at2"/>
<dbReference type="AlphaFoldDB" id="A0A1H3JFP0"/>
<dbReference type="Pfam" id="PF01985">
    <property type="entry name" value="CRS1_YhbY"/>
    <property type="match status" value="1"/>
</dbReference>